<feature type="transmembrane region" description="Helical" evidence="1">
    <location>
        <begin position="21"/>
        <end position="39"/>
    </location>
</feature>
<dbReference type="EMBL" id="FNNZ01000008">
    <property type="protein sequence ID" value="SDW75382.1"/>
    <property type="molecule type" value="Genomic_DNA"/>
</dbReference>
<dbReference type="OrthoDB" id="5981490at2"/>
<feature type="transmembrane region" description="Helical" evidence="1">
    <location>
        <begin position="981"/>
        <end position="1000"/>
    </location>
</feature>
<feature type="transmembrane region" description="Helical" evidence="1">
    <location>
        <begin position="765"/>
        <end position="784"/>
    </location>
</feature>
<keyword evidence="1" id="KW-0472">Membrane</keyword>
<dbReference type="Proteomes" id="UP000198816">
    <property type="component" value="Unassembled WGS sequence"/>
</dbReference>
<evidence type="ECO:0000313" key="2">
    <source>
        <dbReference type="EMBL" id="SDW75382.1"/>
    </source>
</evidence>
<dbReference type="STRING" id="1058.SAMN05421783_10835"/>
<dbReference type="RefSeq" id="WP_093030962.1">
    <property type="nucleotide sequence ID" value="NZ_FNNZ01000008.1"/>
</dbReference>
<feature type="transmembrane region" description="Helical" evidence="1">
    <location>
        <begin position="654"/>
        <end position="675"/>
    </location>
</feature>
<accession>A0A1H2W3Z0</accession>
<keyword evidence="1" id="KW-0812">Transmembrane</keyword>
<feature type="transmembrane region" description="Helical" evidence="1">
    <location>
        <begin position="814"/>
        <end position="834"/>
    </location>
</feature>
<gene>
    <name evidence="2" type="ORF">SAMN05421783_10835</name>
</gene>
<name>A0A1H2W3Z0_THIRO</name>
<keyword evidence="1" id="KW-1133">Transmembrane helix</keyword>
<feature type="transmembrane region" description="Helical" evidence="1">
    <location>
        <begin position="723"/>
        <end position="745"/>
    </location>
</feature>
<dbReference type="AlphaFoldDB" id="A0A1H2W3Z0"/>
<feature type="transmembrane region" description="Helical" evidence="1">
    <location>
        <begin position="846"/>
        <end position="865"/>
    </location>
</feature>
<reference evidence="3" key="1">
    <citation type="submission" date="2016-10" db="EMBL/GenBank/DDBJ databases">
        <authorList>
            <person name="Varghese N."/>
            <person name="Submissions S."/>
        </authorList>
    </citation>
    <scope>NUCLEOTIDE SEQUENCE [LARGE SCALE GENOMIC DNA]</scope>
    <source>
        <strain evidence="3">DSM 217</strain>
    </source>
</reference>
<feature type="transmembrane region" description="Helical" evidence="1">
    <location>
        <begin position="1048"/>
        <end position="1071"/>
    </location>
</feature>
<keyword evidence="3" id="KW-1185">Reference proteome</keyword>
<protein>
    <submittedName>
        <fullName evidence="2">Uncharacterized protein</fullName>
    </submittedName>
</protein>
<evidence type="ECO:0000256" key="1">
    <source>
        <dbReference type="SAM" id="Phobius"/>
    </source>
</evidence>
<organism evidence="2 3">
    <name type="scientific">Thiocapsa roseopersicina</name>
    <dbReference type="NCBI Taxonomy" id="1058"/>
    <lineage>
        <taxon>Bacteria</taxon>
        <taxon>Pseudomonadati</taxon>
        <taxon>Pseudomonadota</taxon>
        <taxon>Gammaproteobacteria</taxon>
        <taxon>Chromatiales</taxon>
        <taxon>Chromatiaceae</taxon>
        <taxon>Thiocapsa</taxon>
    </lineage>
</organism>
<feature type="transmembrane region" description="Helical" evidence="1">
    <location>
        <begin position="1006"/>
        <end position="1027"/>
    </location>
</feature>
<evidence type="ECO:0000313" key="3">
    <source>
        <dbReference type="Proteomes" id="UP000198816"/>
    </source>
</evidence>
<sequence>MTLSRAESRPAAQTERLRQRLISVPGDLTMIVWLLFVSMDAAATEAPNPPSVGSTRHGYLLSTPQIADPLQPLAHAKHAAGSIRVRAAVVTVADPLETHLGRAFDVQVSALIRAFHTKDFVLDGFALTWNLRRAEAVQDGGDTPENGTASFTDDQRSRPSVLVFRRDLWRRGGGAGDGGSAEPGSEYFVVFLVGESPTFGVHPNAFRCAITCAARLADASDPERFFQACTCAESNPTSGGVKLEIIGPTFSGSMDSLAMVLASLSSNRAWIEVNLQSPSATVQSNDRIDEWISRIAGGPIDVQYTSLASSLNCQLCTLATYAWGKGTLDLKDTKGKERGVLILAEESTFGQGVSELLKSERAKLNFAKSQPCKHANSDNAAWPAFLKRARVTGFPQNIAAIRGEHSRIDKKQSESRRDLLKVQNRLLELDLSGIDLVTDRPPAYRRLLSSRSDELMLYGTFDALRVRVNPAMVVIVATDVRDRLFLLNEVRKSLPNALPVLTEMDYLTAHPDYRKISRGALVVPNGDTVLCVDTNGCLASCGQGRASPCAQGNIDSACDRKSYLSFPSDYAANMFRAALNLIETGCGSKDQTNSSGLNSDQKAVSLYVTTLAGFQQVYPDVGARTKDADRPTEYTAPRSRLLAADGRLLLDRPITIFFLVAGLVVVASALWLAVFGRAHLVMFSPLRHPNPLCGIREAELNPKGDAGEGREDAIRRLLRLNRFLSMVLLVLGLAVFVIAGTHFFGLFLPTHQQTWSLAHGRDAPMLLGLFLLYICAAIVAGWRLSLWRRRCIGHLSSLAGTAGIPSQDRSRGQVALSAAVVVVVALLLLAWFSGMPSSVDSALTSMFVNSILLLLGFWFLAELWTESRRLAWFAQLLAPTAGLSAESAGAKPAPSSGSPPTESWANPIQLNALPQSPFNLHFRERDLAALVAYPDETWRVHTGDLLACRSPFEAGSHPSFRDWQARLVAEMRYGTTAIRSCAWAAILAPTTILLGMGLYPPYGERLMTTASVVLVFLAFALTMSVVVKLEQHPLLGPMFTLNRDKLSFGGAIGALWGKLIAAAVILIPVLFPDALSGLYGLLQSIDSLR</sequence>
<proteinExistence type="predicted"/>